<keyword evidence="1" id="KW-0732">Signal</keyword>
<gene>
    <name evidence="2" type="ORF">IQ37_18865</name>
</gene>
<comment type="caution">
    <text evidence="2">The sequence shown here is derived from an EMBL/GenBank/DDBJ whole genome shotgun (WGS) entry which is preliminary data.</text>
</comment>
<dbReference type="eggNOG" id="ENOG5031F58">
    <property type="taxonomic scope" value="Bacteria"/>
</dbReference>
<dbReference type="AlphaFoldDB" id="A0A086AE86"/>
<proteinExistence type="predicted"/>
<dbReference type="EMBL" id="JPRJ01000062">
    <property type="protein sequence ID" value="KFF15000.1"/>
    <property type="molecule type" value="Genomic_DNA"/>
</dbReference>
<organism evidence="2 3">
    <name type="scientific">Chryseobacterium piperi</name>
    <dbReference type="NCBI Taxonomy" id="558152"/>
    <lineage>
        <taxon>Bacteria</taxon>
        <taxon>Pseudomonadati</taxon>
        <taxon>Bacteroidota</taxon>
        <taxon>Flavobacteriia</taxon>
        <taxon>Flavobacteriales</taxon>
        <taxon>Weeksellaceae</taxon>
        <taxon>Chryseobacterium group</taxon>
        <taxon>Chryseobacterium</taxon>
    </lineage>
</organism>
<evidence type="ECO:0000313" key="2">
    <source>
        <dbReference type="EMBL" id="KFF15000.1"/>
    </source>
</evidence>
<reference evidence="2 3" key="1">
    <citation type="submission" date="2014-07" db="EMBL/GenBank/DDBJ databases">
        <title>Genome of Chryseobacterium piperi CTM.</title>
        <authorList>
            <person name="Pipes S.E."/>
            <person name="Stropko S.J."/>
            <person name="Newman J.D."/>
        </authorList>
    </citation>
    <scope>NUCLEOTIDE SEQUENCE [LARGE SCALE GENOMIC DNA]</scope>
    <source>
        <strain evidence="2 3">CTM</strain>
    </source>
</reference>
<protein>
    <recommendedName>
        <fullName evidence="4">Beta-lactamase-inhibitor-like PepSY-like domain-containing protein</fullName>
    </recommendedName>
</protein>
<dbReference type="KEGG" id="cpip:CJF12_11095"/>
<dbReference type="RefSeq" id="WP_034687952.1">
    <property type="nucleotide sequence ID" value="NZ_CP023049.2"/>
</dbReference>
<feature type="chain" id="PRO_5001802525" description="Beta-lactamase-inhibitor-like PepSY-like domain-containing protein" evidence="1">
    <location>
        <begin position="19"/>
        <end position="252"/>
    </location>
</feature>
<sequence length="252" mass="28030">MKKISVFILTTWSMLAFAQKVADYKYVIIPENFSTFKENFGLSKFLDKSLKGKKYVTLPVSKDEWPAEAKDNSCNVLKADVIDDSGFLRNKVILQFKDCNDKVLQEAKGSSNIKDYEQGFQDALKQSLIAVPVSYPTAMLAKTQVETQVNEPVKPVAVVESTPSSSENKTATKYSNGKLNLQKVQIDNSQFILVKSDSSVPYATFKESTKKDVFRVKLENGESTIGYFENGSIIIEVPTANGGFSKEVFLGK</sequence>
<evidence type="ECO:0008006" key="4">
    <source>
        <dbReference type="Google" id="ProtNLM"/>
    </source>
</evidence>
<dbReference type="OrthoDB" id="1274006at2"/>
<dbReference type="STRING" id="558152.IQ37_18865"/>
<keyword evidence="3" id="KW-1185">Reference proteome</keyword>
<feature type="signal peptide" evidence="1">
    <location>
        <begin position="1"/>
        <end position="18"/>
    </location>
</feature>
<dbReference type="Proteomes" id="UP000028709">
    <property type="component" value="Unassembled WGS sequence"/>
</dbReference>
<evidence type="ECO:0000313" key="3">
    <source>
        <dbReference type="Proteomes" id="UP000028709"/>
    </source>
</evidence>
<evidence type="ECO:0000256" key="1">
    <source>
        <dbReference type="SAM" id="SignalP"/>
    </source>
</evidence>
<accession>A0A086AE86</accession>
<name>A0A086AE86_9FLAO</name>